<comment type="caution">
    <text evidence="2">The sequence shown here is derived from an EMBL/GenBank/DDBJ whole genome shotgun (WGS) entry which is preliminary data.</text>
</comment>
<protein>
    <submittedName>
        <fullName evidence="2">Uncharacterized protein</fullName>
    </submittedName>
</protein>
<keyword evidence="1" id="KW-1133">Transmembrane helix</keyword>
<name>A0A1B8B063_FUSPO</name>
<accession>A0A1B8B063</accession>
<dbReference type="CDD" id="cd22997">
    <property type="entry name" value="GT_LH"/>
    <property type="match status" value="1"/>
</dbReference>
<dbReference type="STRING" id="36050.A0A1B8B063"/>
<keyword evidence="1" id="KW-0472">Membrane</keyword>
<keyword evidence="3" id="KW-1185">Reference proteome</keyword>
<dbReference type="AlphaFoldDB" id="A0A1B8B063"/>
<dbReference type="OMA" id="KFAFIIP"/>
<organism evidence="2 3">
    <name type="scientific">Fusarium poae</name>
    <dbReference type="NCBI Taxonomy" id="36050"/>
    <lineage>
        <taxon>Eukaryota</taxon>
        <taxon>Fungi</taxon>
        <taxon>Dikarya</taxon>
        <taxon>Ascomycota</taxon>
        <taxon>Pezizomycotina</taxon>
        <taxon>Sordariomycetes</taxon>
        <taxon>Hypocreomycetidae</taxon>
        <taxon>Hypocreales</taxon>
        <taxon>Nectriaceae</taxon>
        <taxon>Fusarium</taxon>
    </lineage>
</organism>
<sequence>MTVNLVIPGSRRIPPYFYLFIIFTLLLVFLVSSEWKPVSLISADADRKFAFIIPATSSSPDLCKTIITALALGYPSPVILNWGADLPSRWSGSQNLAKAPGIVNYLDTVMNPDAHPSERLREHDIVLITDGYDVWFQLPAQILLERYHKINKEANERLYKQWNKRGPMPMRQTTLFAIGKRCFPQSLDSGSDLWCDEWPVNPTEPDLDDTDAEKNGTDNSRWIDDGVIIGPAGDIRRFLRQALAKQERGSSLDYHMDSSKDAIGETMVEQEILRQWQRESEVPRQEVMNVINSNFEFHAGLDYGQEISAQTMWTQELDGTDHGDFVRLGDQSDIEQHSETLGIVLARIKGIPEDIKSAKNPLNDLVGGANWTNMPLYTDFYTNSVPVILHHNGGENKQSTWWTKPWYHQHLRALVKSGMGRGHPDEPLATVKLRNGRIRYWTLSAEERDRYPRHFNGTANGRLKKMEFGNICRHEKKAPLGPNQQWWEEVFRDTGGPWGPVS</sequence>
<gene>
    <name evidence="2" type="ORF">FPOA_00073</name>
</gene>
<evidence type="ECO:0000313" key="3">
    <source>
        <dbReference type="Proteomes" id="UP000091967"/>
    </source>
</evidence>
<evidence type="ECO:0000313" key="2">
    <source>
        <dbReference type="EMBL" id="OBS26130.1"/>
    </source>
</evidence>
<feature type="transmembrane region" description="Helical" evidence="1">
    <location>
        <begin position="15"/>
        <end position="32"/>
    </location>
</feature>
<dbReference type="PANTHER" id="PTHR36587:SF2">
    <property type="entry name" value="EXPRESSION SITE-ASSOCIATED GENE 3 (ESAG3)-LIKE PROTEIN"/>
    <property type="match status" value="1"/>
</dbReference>
<keyword evidence="1" id="KW-0812">Transmembrane</keyword>
<dbReference type="EMBL" id="LYXU01000001">
    <property type="protein sequence ID" value="OBS26130.1"/>
    <property type="molecule type" value="Genomic_DNA"/>
</dbReference>
<dbReference type="PANTHER" id="PTHR36587">
    <property type="entry name" value="EXPRESSION SITE-ASSOCIATED GENE 3 (ESAG3)-LIKE PROTEIN"/>
    <property type="match status" value="1"/>
</dbReference>
<reference evidence="2 3" key="1">
    <citation type="submission" date="2016-06" db="EMBL/GenBank/DDBJ databases">
        <title>Living apart together: crosstalk between the core and supernumerary genomes in a fungal plant pathogen.</title>
        <authorList>
            <person name="Vanheule A."/>
            <person name="Audenaert K."/>
            <person name="Warris S."/>
            <person name="Van De Geest H."/>
            <person name="Schijlen E."/>
            <person name="Hofte M."/>
            <person name="De Saeger S."/>
            <person name="Haesaert G."/>
            <person name="Waalwijk C."/>
            <person name="Van Der Lee T."/>
        </authorList>
    </citation>
    <scope>NUCLEOTIDE SEQUENCE [LARGE SCALE GENOMIC DNA]</scope>
    <source>
        <strain evidence="2 3">2516</strain>
    </source>
</reference>
<dbReference type="Proteomes" id="UP000091967">
    <property type="component" value="Unassembled WGS sequence"/>
</dbReference>
<evidence type="ECO:0000256" key="1">
    <source>
        <dbReference type="SAM" id="Phobius"/>
    </source>
</evidence>
<proteinExistence type="predicted"/>